<accession>A0A5B1CAZ1</accession>
<keyword evidence="1" id="KW-1133">Transmembrane helix</keyword>
<organism evidence="2 3">
    <name type="scientific">Rubripirellula obstinata</name>
    <dbReference type="NCBI Taxonomy" id="406547"/>
    <lineage>
        <taxon>Bacteria</taxon>
        <taxon>Pseudomonadati</taxon>
        <taxon>Planctomycetota</taxon>
        <taxon>Planctomycetia</taxon>
        <taxon>Pirellulales</taxon>
        <taxon>Pirellulaceae</taxon>
        <taxon>Rubripirellula</taxon>
    </lineage>
</organism>
<reference evidence="2 3" key="1">
    <citation type="submission" date="2019-08" db="EMBL/GenBank/DDBJ databases">
        <title>Deep-cultivation of Planctomycetes and their phenomic and genomic characterization uncovers novel biology.</title>
        <authorList>
            <person name="Wiegand S."/>
            <person name="Jogler M."/>
            <person name="Boedeker C."/>
            <person name="Pinto D."/>
            <person name="Vollmers J."/>
            <person name="Rivas-Marin E."/>
            <person name="Kohn T."/>
            <person name="Peeters S.H."/>
            <person name="Heuer A."/>
            <person name="Rast P."/>
            <person name="Oberbeckmann S."/>
            <person name="Bunk B."/>
            <person name="Jeske O."/>
            <person name="Meyerdierks A."/>
            <person name="Storesund J.E."/>
            <person name="Kallscheuer N."/>
            <person name="Luecker S."/>
            <person name="Lage O.M."/>
            <person name="Pohl T."/>
            <person name="Merkel B.J."/>
            <person name="Hornburger P."/>
            <person name="Mueller R.-W."/>
            <person name="Bruemmer F."/>
            <person name="Labrenz M."/>
            <person name="Spormann A.M."/>
            <person name="Op Den Camp H."/>
            <person name="Overmann J."/>
            <person name="Amann R."/>
            <person name="Jetten M.S.M."/>
            <person name="Mascher T."/>
            <person name="Medema M.H."/>
            <person name="Devos D.P."/>
            <person name="Kaster A.-K."/>
            <person name="Ovreas L."/>
            <person name="Rohde M."/>
            <person name="Galperin M.Y."/>
            <person name="Jogler C."/>
        </authorList>
    </citation>
    <scope>NUCLEOTIDE SEQUENCE [LARGE SCALE GENOMIC DNA]</scope>
    <source>
        <strain evidence="2 3">LF1</strain>
    </source>
</reference>
<dbReference type="InterPro" id="IPR014509">
    <property type="entry name" value="YjdF-like"/>
</dbReference>
<dbReference type="Pfam" id="PF09997">
    <property type="entry name" value="DUF2238"/>
    <property type="match status" value="1"/>
</dbReference>
<gene>
    <name evidence="2" type="primary">yjdF_2</name>
    <name evidence="2" type="ORF">LF1_52100</name>
</gene>
<name>A0A5B1CAZ1_9BACT</name>
<comment type="caution">
    <text evidence="2">The sequence shown here is derived from an EMBL/GenBank/DDBJ whole genome shotgun (WGS) entry which is preliminary data.</text>
</comment>
<dbReference type="InterPro" id="IPR058534">
    <property type="entry name" value="YjdF"/>
</dbReference>
<protein>
    <submittedName>
        <fullName evidence="2">Inner membrane protein YjdF</fullName>
    </submittedName>
</protein>
<evidence type="ECO:0000313" key="2">
    <source>
        <dbReference type="EMBL" id="KAA1257361.1"/>
    </source>
</evidence>
<keyword evidence="1" id="KW-0472">Membrane</keyword>
<keyword evidence="1" id="KW-0812">Transmembrane</keyword>
<keyword evidence="3" id="KW-1185">Reference proteome</keyword>
<dbReference type="RefSeq" id="WP_149753178.1">
    <property type="nucleotide sequence ID" value="NZ_VRLW01000002.1"/>
</dbReference>
<dbReference type="Proteomes" id="UP000322699">
    <property type="component" value="Unassembled WGS sequence"/>
</dbReference>
<dbReference type="AlphaFoldDB" id="A0A5B1CAZ1"/>
<dbReference type="PIRSF" id="PIRSF020606">
    <property type="entry name" value="UCP020606"/>
    <property type="match status" value="1"/>
</dbReference>
<feature type="transmembrane region" description="Helical" evidence="1">
    <location>
        <begin position="31"/>
        <end position="49"/>
    </location>
</feature>
<sequence length="208" mass="23090">MSARVFCLIVTSLAIPASFVAAPYPTELVLQHLPTLVGLIALLIATSWFNVSRTSFCCSIAFLWIHIVGARWIYSFVPYDTWSATLTGYTISDTFGWKRNHYDRMVHFASGIFGLPLFSECLQAFLRLKPLPSALIAMSGVLSVGAAYEILEWQIATVFSPAMAESYNGQQGDIWDPQKDLVLAWLGAIICIPLIHKWSPILETKTDG</sequence>
<feature type="transmembrane region" description="Helical" evidence="1">
    <location>
        <begin position="56"/>
        <end position="74"/>
    </location>
</feature>
<proteinExistence type="predicted"/>
<evidence type="ECO:0000313" key="3">
    <source>
        <dbReference type="Proteomes" id="UP000322699"/>
    </source>
</evidence>
<dbReference type="EMBL" id="VRLW01000002">
    <property type="protein sequence ID" value="KAA1257361.1"/>
    <property type="molecule type" value="Genomic_DNA"/>
</dbReference>
<evidence type="ECO:0000256" key="1">
    <source>
        <dbReference type="SAM" id="Phobius"/>
    </source>
</evidence>